<dbReference type="PROSITE" id="PS50088">
    <property type="entry name" value="ANK_REPEAT"/>
    <property type="match status" value="2"/>
</dbReference>
<dbReference type="PANTHER" id="PTHR24203">
    <property type="entry name" value="ANKYRIN REPEAT FAMILY PROTEIN"/>
    <property type="match status" value="1"/>
</dbReference>
<feature type="repeat" description="ANK" evidence="3">
    <location>
        <begin position="58"/>
        <end position="90"/>
    </location>
</feature>
<evidence type="ECO:0000256" key="1">
    <source>
        <dbReference type="ARBA" id="ARBA00022737"/>
    </source>
</evidence>
<organism evidence="4">
    <name type="scientific">Rhizophora mucronata</name>
    <name type="common">Asiatic mangrove</name>
    <dbReference type="NCBI Taxonomy" id="61149"/>
    <lineage>
        <taxon>Eukaryota</taxon>
        <taxon>Viridiplantae</taxon>
        <taxon>Streptophyta</taxon>
        <taxon>Embryophyta</taxon>
        <taxon>Tracheophyta</taxon>
        <taxon>Spermatophyta</taxon>
        <taxon>Magnoliopsida</taxon>
        <taxon>eudicotyledons</taxon>
        <taxon>Gunneridae</taxon>
        <taxon>Pentapetalae</taxon>
        <taxon>rosids</taxon>
        <taxon>fabids</taxon>
        <taxon>Malpighiales</taxon>
        <taxon>Rhizophoraceae</taxon>
        <taxon>Rhizophora</taxon>
    </lineage>
</organism>
<dbReference type="SUPFAM" id="SSF48403">
    <property type="entry name" value="Ankyrin repeat"/>
    <property type="match status" value="1"/>
</dbReference>
<dbReference type="SMART" id="SM00248">
    <property type="entry name" value="ANK"/>
    <property type="match status" value="3"/>
</dbReference>
<dbReference type="PROSITE" id="PS50297">
    <property type="entry name" value="ANK_REP_REGION"/>
    <property type="match status" value="2"/>
</dbReference>
<evidence type="ECO:0000256" key="3">
    <source>
        <dbReference type="PROSITE-ProRule" id="PRU00023"/>
    </source>
</evidence>
<dbReference type="InterPro" id="IPR036770">
    <property type="entry name" value="Ankyrin_rpt-contain_sf"/>
</dbReference>
<dbReference type="Pfam" id="PF12796">
    <property type="entry name" value="Ank_2"/>
    <property type="match status" value="1"/>
</dbReference>
<keyword evidence="2 3" id="KW-0040">ANK repeat</keyword>
<proteinExistence type="predicted"/>
<evidence type="ECO:0000313" key="4">
    <source>
        <dbReference type="EMBL" id="MBW91456.1"/>
    </source>
</evidence>
<protein>
    <submittedName>
        <fullName evidence="4">Ankyrin repeat domain-containing proteinic-like isoform X1</fullName>
    </submittedName>
</protein>
<dbReference type="InterPro" id="IPR002110">
    <property type="entry name" value="Ankyrin_rpt"/>
</dbReference>
<dbReference type="EMBL" id="GGEC01010971">
    <property type="protein sequence ID" value="MBW91454.1"/>
    <property type="molecule type" value="Transcribed_RNA"/>
</dbReference>
<evidence type="ECO:0000256" key="2">
    <source>
        <dbReference type="ARBA" id="ARBA00023043"/>
    </source>
</evidence>
<name>A0A2P2JDA1_RHIMU</name>
<dbReference type="Gene3D" id="1.25.40.20">
    <property type="entry name" value="Ankyrin repeat-containing domain"/>
    <property type="match status" value="1"/>
</dbReference>
<dbReference type="EMBL" id="GGEC01010973">
    <property type="protein sequence ID" value="MBW91456.1"/>
    <property type="molecule type" value="Transcribed_RNA"/>
</dbReference>
<accession>A0A2P2JDA1</accession>
<reference evidence="4" key="1">
    <citation type="submission" date="2018-02" db="EMBL/GenBank/DDBJ databases">
        <title>Rhizophora mucronata_Transcriptome.</title>
        <authorList>
            <person name="Meera S.P."/>
            <person name="Sreeshan A."/>
            <person name="Augustine A."/>
        </authorList>
    </citation>
    <scope>NUCLEOTIDE SEQUENCE</scope>
    <source>
        <tissue evidence="4">Leaf</tissue>
    </source>
</reference>
<feature type="repeat" description="ANK" evidence="3">
    <location>
        <begin position="25"/>
        <end position="57"/>
    </location>
</feature>
<dbReference type="AlphaFoldDB" id="A0A2P2JDA1"/>
<dbReference type="PANTHER" id="PTHR24203:SF86">
    <property type="entry name" value="PROTEASOME 26S SUBUNIT, NON-ATPASE 10"/>
    <property type="match status" value="1"/>
</dbReference>
<keyword evidence="1" id="KW-0677">Repeat</keyword>
<sequence length="131" mass="14668">MINKRQAITSFLLRESASPFVRDTDGATVMHYAVQMATFPAIKLLLLYNVDINLQDNDGWAPLHLAVQSRRADVVKFLLIKGADKTLKNKDGLTPLDICLHSGRSQGTFVLIKLLKQFPKKPTALRQNPIL</sequence>